<dbReference type="EMBL" id="JBFXLS010000041">
    <property type="protein sequence ID" value="KAL2824787.1"/>
    <property type="molecule type" value="Genomic_DNA"/>
</dbReference>
<evidence type="ECO:0000313" key="2">
    <source>
        <dbReference type="EMBL" id="KAL2824787.1"/>
    </source>
</evidence>
<evidence type="ECO:0000313" key="3">
    <source>
        <dbReference type="Proteomes" id="UP001610335"/>
    </source>
</evidence>
<accession>A0ABR4ICW7</accession>
<dbReference type="Proteomes" id="UP001610335">
    <property type="component" value="Unassembled WGS sequence"/>
</dbReference>
<feature type="transmembrane region" description="Helical" evidence="1">
    <location>
        <begin position="20"/>
        <end position="41"/>
    </location>
</feature>
<comment type="caution">
    <text evidence="2">The sequence shown here is derived from an EMBL/GenBank/DDBJ whole genome shotgun (WGS) entry which is preliminary data.</text>
</comment>
<name>A0ABR4ICW7_9EURO</name>
<keyword evidence="1" id="KW-0812">Transmembrane</keyword>
<protein>
    <submittedName>
        <fullName evidence="2">Uncharacterized protein</fullName>
    </submittedName>
</protein>
<evidence type="ECO:0000256" key="1">
    <source>
        <dbReference type="SAM" id="Phobius"/>
    </source>
</evidence>
<keyword evidence="3" id="KW-1185">Reference proteome</keyword>
<organism evidence="2 3">
    <name type="scientific">Aspergillus cavernicola</name>
    <dbReference type="NCBI Taxonomy" id="176166"/>
    <lineage>
        <taxon>Eukaryota</taxon>
        <taxon>Fungi</taxon>
        <taxon>Dikarya</taxon>
        <taxon>Ascomycota</taxon>
        <taxon>Pezizomycotina</taxon>
        <taxon>Eurotiomycetes</taxon>
        <taxon>Eurotiomycetidae</taxon>
        <taxon>Eurotiales</taxon>
        <taxon>Aspergillaceae</taxon>
        <taxon>Aspergillus</taxon>
        <taxon>Aspergillus subgen. Nidulantes</taxon>
    </lineage>
</organism>
<keyword evidence="1" id="KW-0472">Membrane</keyword>
<feature type="transmembrane region" description="Helical" evidence="1">
    <location>
        <begin position="90"/>
        <end position="115"/>
    </location>
</feature>
<proteinExistence type="predicted"/>
<reference evidence="2 3" key="1">
    <citation type="submission" date="2024-07" db="EMBL/GenBank/DDBJ databases">
        <title>Section-level genome sequencing and comparative genomics of Aspergillus sections Usti and Cavernicolus.</title>
        <authorList>
            <consortium name="Lawrence Berkeley National Laboratory"/>
            <person name="Nybo J.L."/>
            <person name="Vesth T.C."/>
            <person name="Theobald S."/>
            <person name="Frisvad J.C."/>
            <person name="Larsen T.O."/>
            <person name="Kjaerboelling I."/>
            <person name="Rothschild-Mancinelli K."/>
            <person name="Lyhne E.K."/>
            <person name="Kogle M.E."/>
            <person name="Barry K."/>
            <person name="Clum A."/>
            <person name="Na H."/>
            <person name="Ledsgaard L."/>
            <person name="Lin J."/>
            <person name="Lipzen A."/>
            <person name="Kuo A."/>
            <person name="Riley R."/>
            <person name="Mondo S."/>
            <person name="LaButti K."/>
            <person name="Haridas S."/>
            <person name="Pangalinan J."/>
            <person name="Salamov A.A."/>
            <person name="Simmons B.A."/>
            <person name="Magnuson J.K."/>
            <person name="Chen J."/>
            <person name="Drula E."/>
            <person name="Henrissat B."/>
            <person name="Wiebenga A."/>
            <person name="Lubbers R.J."/>
            <person name="Gomes A.C."/>
            <person name="Makela M.R."/>
            <person name="Stajich J."/>
            <person name="Grigoriev I.V."/>
            <person name="Mortensen U.H."/>
            <person name="De vries R.P."/>
            <person name="Baker S.E."/>
            <person name="Andersen M.R."/>
        </authorList>
    </citation>
    <scope>NUCLEOTIDE SEQUENCE [LARGE SCALE GENOMIC DNA]</scope>
    <source>
        <strain evidence="2 3">CBS 600.67</strain>
    </source>
</reference>
<keyword evidence="1" id="KW-1133">Transmembrane helix</keyword>
<sequence length="177" mass="20093">MHQSSLYEPNQVELKWGRRWLLLFSFFFSFLVHFGYLQGYIRDSLGLAGGGLRFYSDQDSSCATFYKRQLYPAGAHTSHSLITHSLTTQLWIASLPILFCCSSITFLFASTLTIIMCYQLVERYSVCGCLYFQHATDPCTAYGQRGHQTQEKTVLVGYACPKHASRRDSGSSYSSSR</sequence>
<gene>
    <name evidence="2" type="ORF">BDW59DRAFT_147090</name>
</gene>